<evidence type="ECO:0000256" key="2">
    <source>
        <dbReference type="ARBA" id="ARBA00022448"/>
    </source>
</evidence>
<feature type="domain" description="TonB-dependent receptor-like beta-barrel" evidence="13">
    <location>
        <begin position="214"/>
        <end position="632"/>
    </location>
</feature>
<sequence>MSKLMGGGAERKEVDTKVAKSVNLGTSIVSDTKTQREIFYENDNISSINGEALEKLRITNSKDLASVFSGLYISSEGSDSVPQISLRGLNTGYFYNPSVRLYIDGVPQDIFFISQELLDVDSVELFKGMSGTLFGENAQAGVLSINSNMATNTPRARATFTMGQLDRSISGSASGAIVQDKLYAKVSFKHADYLGQIKDLSTNKLADTQDVNLARVSLLYDDGKWFLGADYYLDKSTLHDLIYLTDNERNDKNNIVHNFGTSPIPTLNRTIQTAAIKGGYYTDNFNIKNVFSVQDRALSVNNNNFIIDQNQRSFANELKATQTYENGSSSLYGAYISYNDYIHNHIKHANRQNDKNNLSTLNAALFTDHKIALPAHFDVGLGLRYSYYKSFIDYTQGNSAIPSFADNTDKHQLSPRITLSYTLADAHKLYTSAARDFKAGGFPNVINNQAFLRYYKPEYTYTTEFGYKGLFWQDRIYINADYFYIYAQNRQEYMMIDETTSIIGNMGDMVSHGFELESKFQFLRDSFFMLNFAYINADYKKATNPFTGEVLDSQRVFYTPKFNLNASLDMILWRNSVANLYFNTLVSHKSQVWFSTTGTTLEFSQKPYTLWDLGLRAEFSNNLSLAFKAENVLNTLYDTYGYNRPAEGGNQHRIGRLRNYSLTLSYRF</sequence>
<evidence type="ECO:0000256" key="1">
    <source>
        <dbReference type="ARBA" id="ARBA00004571"/>
    </source>
</evidence>
<dbReference type="Pfam" id="PF00593">
    <property type="entry name" value="TonB_dep_Rec_b-barrel"/>
    <property type="match status" value="1"/>
</dbReference>
<organism evidence="15 16">
    <name type="scientific">Helicobacter jaachi</name>
    <dbReference type="NCBI Taxonomy" id="1677920"/>
    <lineage>
        <taxon>Bacteria</taxon>
        <taxon>Pseudomonadati</taxon>
        <taxon>Campylobacterota</taxon>
        <taxon>Epsilonproteobacteria</taxon>
        <taxon>Campylobacterales</taxon>
        <taxon>Helicobacteraceae</taxon>
        <taxon>Helicobacter</taxon>
    </lineage>
</organism>
<dbReference type="Proteomes" id="UP000029733">
    <property type="component" value="Unassembled WGS sequence"/>
</dbReference>
<evidence type="ECO:0000313" key="15">
    <source>
        <dbReference type="EMBL" id="TLD96063.1"/>
    </source>
</evidence>
<keyword evidence="3 11" id="KW-1134">Transmembrane beta strand</keyword>
<evidence type="ECO:0000256" key="9">
    <source>
        <dbReference type="ARBA" id="ARBA00023136"/>
    </source>
</evidence>
<comment type="caution">
    <text evidence="15">The sequence shown here is derived from an EMBL/GenBank/DDBJ whole genome shotgun (WGS) entry which is preliminary data.</text>
</comment>
<evidence type="ECO:0008006" key="17">
    <source>
        <dbReference type="Google" id="ProtNLM"/>
    </source>
</evidence>
<reference evidence="15 16" key="1">
    <citation type="journal article" date="2014" name="Genome Announc.">
        <title>Draft genome sequences of eight enterohepatic helicobacter species isolated from both laboratory and wild rodents.</title>
        <authorList>
            <person name="Sheh A."/>
            <person name="Shen Z."/>
            <person name="Fox J.G."/>
        </authorList>
    </citation>
    <scope>NUCLEOTIDE SEQUENCE [LARGE SCALE GENOMIC DNA]</scope>
    <source>
        <strain evidence="15 16">MIT 09-6949</strain>
    </source>
</reference>
<comment type="similarity">
    <text evidence="11 12">Belongs to the TonB-dependent receptor family.</text>
</comment>
<dbReference type="Pfam" id="PF07715">
    <property type="entry name" value="Plug"/>
    <property type="match status" value="1"/>
</dbReference>
<dbReference type="GO" id="GO:0006826">
    <property type="term" value="P:iron ion transport"/>
    <property type="evidence" value="ECO:0007669"/>
    <property type="project" value="UniProtKB-KW"/>
</dbReference>
<gene>
    <name evidence="15" type="ORF">LS71_007410</name>
</gene>
<evidence type="ECO:0000256" key="3">
    <source>
        <dbReference type="ARBA" id="ARBA00022452"/>
    </source>
</evidence>
<keyword evidence="7" id="KW-0406">Ion transport</keyword>
<dbReference type="PANTHER" id="PTHR32552:SF81">
    <property type="entry name" value="TONB-DEPENDENT OUTER MEMBRANE RECEPTOR"/>
    <property type="match status" value="1"/>
</dbReference>
<feature type="domain" description="TonB-dependent receptor plug" evidence="14">
    <location>
        <begin position="44"/>
        <end position="142"/>
    </location>
</feature>
<keyword evidence="8 12" id="KW-0798">TonB box</keyword>
<dbReference type="InterPro" id="IPR036942">
    <property type="entry name" value="Beta-barrel_TonB_sf"/>
</dbReference>
<dbReference type="PANTHER" id="PTHR32552">
    <property type="entry name" value="FERRICHROME IRON RECEPTOR-RELATED"/>
    <property type="match status" value="1"/>
</dbReference>
<accession>A0A4U8T8X8</accession>
<name>A0A4U8T8X8_9HELI</name>
<evidence type="ECO:0000256" key="8">
    <source>
        <dbReference type="ARBA" id="ARBA00023077"/>
    </source>
</evidence>
<dbReference type="InterPro" id="IPR012910">
    <property type="entry name" value="Plug_dom"/>
</dbReference>
<evidence type="ECO:0000313" key="16">
    <source>
        <dbReference type="Proteomes" id="UP000029733"/>
    </source>
</evidence>
<keyword evidence="9 11" id="KW-0472">Membrane</keyword>
<dbReference type="InterPro" id="IPR039426">
    <property type="entry name" value="TonB-dep_rcpt-like"/>
</dbReference>
<dbReference type="EMBL" id="JRPR02000006">
    <property type="protein sequence ID" value="TLD96063.1"/>
    <property type="molecule type" value="Genomic_DNA"/>
</dbReference>
<evidence type="ECO:0000259" key="14">
    <source>
        <dbReference type="Pfam" id="PF07715"/>
    </source>
</evidence>
<dbReference type="InterPro" id="IPR000531">
    <property type="entry name" value="Beta-barrel_TonB"/>
</dbReference>
<evidence type="ECO:0000256" key="4">
    <source>
        <dbReference type="ARBA" id="ARBA00022496"/>
    </source>
</evidence>
<dbReference type="RefSeq" id="WP_138109889.1">
    <property type="nucleotide sequence ID" value="NZ_JRPR02000006.1"/>
</dbReference>
<proteinExistence type="inferred from homology"/>
<keyword evidence="16" id="KW-1185">Reference proteome</keyword>
<evidence type="ECO:0000256" key="7">
    <source>
        <dbReference type="ARBA" id="ARBA00023065"/>
    </source>
</evidence>
<dbReference type="AlphaFoldDB" id="A0A4U8T8X8"/>
<keyword evidence="4" id="KW-0410">Iron transport</keyword>
<evidence type="ECO:0000256" key="12">
    <source>
        <dbReference type="RuleBase" id="RU003357"/>
    </source>
</evidence>
<dbReference type="Gene3D" id="2.40.170.20">
    <property type="entry name" value="TonB-dependent receptor, beta-barrel domain"/>
    <property type="match status" value="1"/>
</dbReference>
<dbReference type="STRING" id="1677920.LS71_06075"/>
<keyword evidence="10 11" id="KW-0998">Cell outer membrane</keyword>
<keyword evidence="2 11" id="KW-0813">Transport</keyword>
<keyword evidence="6" id="KW-0408">Iron</keyword>
<dbReference type="GO" id="GO:0009279">
    <property type="term" value="C:cell outer membrane"/>
    <property type="evidence" value="ECO:0007669"/>
    <property type="project" value="UniProtKB-SubCell"/>
</dbReference>
<dbReference type="OrthoDB" id="9763670at2"/>
<dbReference type="SUPFAM" id="SSF56935">
    <property type="entry name" value="Porins"/>
    <property type="match status" value="1"/>
</dbReference>
<evidence type="ECO:0000259" key="13">
    <source>
        <dbReference type="Pfam" id="PF00593"/>
    </source>
</evidence>
<evidence type="ECO:0000256" key="10">
    <source>
        <dbReference type="ARBA" id="ARBA00023237"/>
    </source>
</evidence>
<protein>
    <recommendedName>
        <fullName evidence="17">TonB-dependent receptor</fullName>
    </recommendedName>
</protein>
<evidence type="ECO:0000256" key="6">
    <source>
        <dbReference type="ARBA" id="ARBA00023004"/>
    </source>
</evidence>
<evidence type="ECO:0000256" key="5">
    <source>
        <dbReference type="ARBA" id="ARBA00022692"/>
    </source>
</evidence>
<dbReference type="PROSITE" id="PS52016">
    <property type="entry name" value="TONB_DEPENDENT_REC_3"/>
    <property type="match status" value="1"/>
</dbReference>
<evidence type="ECO:0000256" key="11">
    <source>
        <dbReference type="PROSITE-ProRule" id="PRU01360"/>
    </source>
</evidence>
<comment type="subcellular location">
    <subcellularLocation>
        <location evidence="1 11">Cell outer membrane</location>
        <topology evidence="1 11">Multi-pass membrane protein</topology>
    </subcellularLocation>
</comment>
<keyword evidence="5 11" id="KW-0812">Transmembrane</keyword>